<keyword evidence="3" id="KW-1185">Reference proteome</keyword>
<dbReference type="AlphaFoldDB" id="A0A0C2HZ17"/>
<evidence type="ECO:0000313" key="2">
    <source>
        <dbReference type="EMBL" id="KIH77997.1"/>
    </source>
</evidence>
<dbReference type="RefSeq" id="WP_040096668.1">
    <property type="nucleotide sequence ID" value="NZ_JWJD01000001.1"/>
</dbReference>
<gene>
    <name evidence="2" type="ORF">GFER_05195</name>
</gene>
<comment type="caution">
    <text evidence="2">The sequence shown here is derived from an EMBL/GenBank/DDBJ whole genome shotgun (WGS) entry which is preliminary data.</text>
</comment>
<name>A0A0C2HZ17_9BACT</name>
<organism evidence="2 3">
    <name type="scientific">Geoalkalibacter ferrihydriticus DSM 17813</name>
    <dbReference type="NCBI Taxonomy" id="1121915"/>
    <lineage>
        <taxon>Bacteria</taxon>
        <taxon>Pseudomonadati</taxon>
        <taxon>Thermodesulfobacteriota</taxon>
        <taxon>Desulfuromonadia</taxon>
        <taxon>Desulfuromonadales</taxon>
        <taxon>Geoalkalibacteraceae</taxon>
        <taxon>Geoalkalibacter</taxon>
    </lineage>
</organism>
<evidence type="ECO:0000313" key="3">
    <source>
        <dbReference type="Proteomes" id="UP000035068"/>
    </source>
</evidence>
<sequence>MSVYRRWFCSCSGKPEELTYDQVLDEEIPGEPVCERCGASPSSDPKHTISFRDDDDYDG</sequence>
<accession>A0A0C2HZ17</accession>
<dbReference type="Proteomes" id="UP000035068">
    <property type="component" value="Unassembled WGS sequence"/>
</dbReference>
<dbReference type="EMBL" id="JWJD01000001">
    <property type="protein sequence ID" value="KIH77997.1"/>
    <property type="molecule type" value="Genomic_DNA"/>
</dbReference>
<feature type="region of interest" description="Disordered" evidence="1">
    <location>
        <begin position="35"/>
        <end position="59"/>
    </location>
</feature>
<evidence type="ECO:0000256" key="1">
    <source>
        <dbReference type="SAM" id="MobiDB-lite"/>
    </source>
</evidence>
<reference evidence="2 3" key="1">
    <citation type="submission" date="2014-12" db="EMBL/GenBank/DDBJ databases">
        <title>Genomes of Geoalkalibacter ferrihydriticus and Geoalkalibacter subterraneus, two haloalkaliphilic metal-reducing members of the Geobacteraceae.</title>
        <authorList>
            <person name="Badalamenti J.P."/>
            <person name="Torres C.I."/>
            <person name="Krajmalnik-Brown R."/>
            <person name="Bond D.R."/>
        </authorList>
    </citation>
    <scope>NUCLEOTIDE SEQUENCE [LARGE SCALE GENOMIC DNA]</scope>
    <source>
        <strain evidence="2 3">DSM 17813</strain>
    </source>
</reference>
<protein>
    <submittedName>
        <fullName evidence="2">Uncharacterized protein</fullName>
    </submittedName>
</protein>
<proteinExistence type="predicted"/>